<comment type="similarity">
    <text evidence="2">Belongs to the amino acid/polyamine transporter 2 family.</text>
</comment>
<feature type="transmembrane region" description="Helical" evidence="6">
    <location>
        <begin position="427"/>
        <end position="449"/>
    </location>
</feature>
<evidence type="ECO:0000259" key="7">
    <source>
        <dbReference type="Pfam" id="PF01490"/>
    </source>
</evidence>
<proteinExistence type="inferred from homology"/>
<dbReference type="Pfam" id="PF01490">
    <property type="entry name" value="Aa_trans"/>
    <property type="match status" value="1"/>
</dbReference>
<dbReference type="Proteomes" id="UP001140453">
    <property type="component" value="Unassembled WGS sequence"/>
</dbReference>
<dbReference type="EMBL" id="JAPEVB010000001">
    <property type="protein sequence ID" value="KAJ4396463.1"/>
    <property type="molecule type" value="Genomic_DNA"/>
</dbReference>
<dbReference type="OrthoDB" id="40134at2759"/>
<keyword evidence="5 6" id="KW-0472">Membrane</keyword>
<comment type="caution">
    <text evidence="8">The sequence shown here is derived from an EMBL/GenBank/DDBJ whole genome shotgun (WGS) entry which is preliminary data.</text>
</comment>
<name>A0A9W8Z294_9PEZI</name>
<evidence type="ECO:0000256" key="5">
    <source>
        <dbReference type="ARBA" id="ARBA00023136"/>
    </source>
</evidence>
<evidence type="ECO:0000256" key="2">
    <source>
        <dbReference type="ARBA" id="ARBA00008066"/>
    </source>
</evidence>
<keyword evidence="9" id="KW-1185">Reference proteome</keyword>
<comment type="subcellular location">
    <subcellularLocation>
        <location evidence="1">Membrane</location>
        <topology evidence="1">Multi-pass membrane protein</topology>
    </subcellularLocation>
</comment>
<feature type="transmembrane region" description="Helical" evidence="6">
    <location>
        <begin position="137"/>
        <end position="155"/>
    </location>
</feature>
<feature type="transmembrane region" description="Helical" evidence="6">
    <location>
        <begin position="360"/>
        <end position="380"/>
    </location>
</feature>
<feature type="transmembrane region" description="Helical" evidence="6">
    <location>
        <begin position="386"/>
        <end position="406"/>
    </location>
</feature>
<keyword evidence="3 6" id="KW-0812">Transmembrane</keyword>
<dbReference type="PANTHER" id="PTHR22950">
    <property type="entry name" value="AMINO ACID TRANSPORTER"/>
    <property type="match status" value="1"/>
</dbReference>
<feature type="transmembrane region" description="Helical" evidence="6">
    <location>
        <begin position="320"/>
        <end position="339"/>
    </location>
</feature>
<feature type="transmembrane region" description="Helical" evidence="6">
    <location>
        <begin position="70"/>
        <end position="95"/>
    </location>
</feature>
<evidence type="ECO:0000256" key="6">
    <source>
        <dbReference type="SAM" id="Phobius"/>
    </source>
</evidence>
<sequence>MDTTEKQVIDTSPSREADFEIGTVTKENGHQESEVFGGGEVDFRTVGWIRASTFLIKQTFATGVLSMPSAMYFLGAVPGCISIVVWGAINTYLAYVQGKFKLAHPSLHTIVDAAEIVAFDLSGNKLCARITKEVAEVLYIMSWLLCIGLGVLAISTAFNAFSNHGACTVVFNLVATIICTAAGSIRKIHGLGNILYVGFFSAIISVLIVVIAVAVRDRPAAAPQTGPFELGFQAYPPPGTTFVQFWAACVAIYSSSSNTCGYLPLISEMRRPQDFIKSLWVCEAFVVSSYLSLATVVYAYCGKWVTSPSLGSAGDKIKVIAYGVALPGLIAVGMICVHVPAKSLFVRFLRGSRHLTDNTVTHWAVWLGCTSGCGLVGWLLAEAIPFYTSLVSLIGSLGFAPLGVCLPPFLWFSLHRDYRRGNIGQQALWWLHIVILLVGLLITVGGTYANIANIVAQLRAGNVGSAFSCADNSATLVG</sequence>
<evidence type="ECO:0000256" key="4">
    <source>
        <dbReference type="ARBA" id="ARBA00022989"/>
    </source>
</evidence>
<gene>
    <name evidence="8" type="ORF">N0V93_000682</name>
</gene>
<feature type="domain" description="Amino acid transporter transmembrane" evidence="7">
    <location>
        <begin position="45"/>
        <end position="450"/>
    </location>
</feature>
<evidence type="ECO:0000313" key="9">
    <source>
        <dbReference type="Proteomes" id="UP001140453"/>
    </source>
</evidence>
<evidence type="ECO:0000313" key="8">
    <source>
        <dbReference type="EMBL" id="KAJ4396463.1"/>
    </source>
</evidence>
<dbReference type="AlphaFoldDB" id="A0A9W8Z294"/>
<protein>
    <recommendedName>
        <fullName evidence="7">Amino acid transporter transmembrane domain-containing protein</fullName>
    </recommendedName>
</protein>
<feature type="transmembrane region" description="Helical" evidence="6">
    <location>
        <begin position="194"/>
        <end position="215"/>
    </location>
</feature>
<evidence type="ECO:0000256" key="3">
    <source>
        <dbReference type="ARBA" id="ARBA00022692"/>
    </source>
</evidence>
<feature type="transmembrane region" description="Helical" evidence="6">
    <location>
        <begin position="245"/>
        <end position="266"/>
    </location>
</feature>
<dbReference type="GO" id="GO:0015179">
    <property type="term" value="F:L-amino acid transmembrane transporter activity"/>
    <property type="evidence" value="ECO:0007669"/>
    <property type="project" value="TreeGrafter"/>
</dbReference>
<evidence type="ECO:0000256" key="1">
    <source>
        <dbReference type="ARBA" id="ARBA00004141"/>
    </source>
</evidence>
<reference evidence="8" key="1">
    <citation type="submission" date="2022-10" db="EMBL/GenBank/DDBJ databases">
        <title>Tapping the CABI collections for fungal endophytes: first genome assemblies for Collariella, Neodidymelliopsis, Ascochyta clinopodiicola, Didymella pomorum, Didymosphaeria variabile, Neocosmospora piperis and Neocucurbitaria cava.</title>
        <authorList>
            <person name="Hill R."/>
        </authorList>
    </citation>
    <scope>NUCLEOTIDE SEQUENCE</scope>
    <source>
        <strain evidence="8">IMI 355082</strain>
    </source>
</reference>
<dbReference type="InterPro" id="IPR013057">
    <property type="entry name" value="AA_transpt_TM"/>
</dbReference>
<organism evidence="8 9">
    <name type="scientific">Gnomoniopsis smithogilvyi</name>
    <dbReference type="NCBI Taxonomy" id="1191159"/>
    <lineage>
        <taxon>Eukaryota</taxon>
        <taxon>Fungi</taxon>
        <taxon>Dikarya</taxon>
        <taxon>Ascomycota</taxon>
        <taxon>Pezizomycotina</taxon>
        <taxon>Sordariomycetes</taxon>
        <taxon>Sordariomycetidae</taxon>
        <taxon>Diaporthales</taxon>
        <taxon>Gnomoniaceae</taxon>
        <taxon>Gnomoniopsis</taxon>
    </lineage>
</organism>
<dbReference type="PANTHER" id="PTHR22950:SF697">
    <property type="entry name" value="AMINO ACID TRANSPORTER (EUROFUNG)"/>
    <property type="match status" value="1"/>
</dbReference>
<keyword evidence="4 6" id="KW-1133">Transmembrane helix</keyword>
<dbReference type="GO" id="GO:0016020">
    <property type="term" value="C:membrane"/>
    <property type="evidence" value="ECO:0007669"/>
    <property type="project" value="UniProtKB-SubCell"/>
</dbReference>
<accession>A0A9W8Z294</accession>
<feature type="transmembrane region" description="Helical" evidence="6">
    <location>
        <begin position="161"/>
        <end position="182"/>
    </location>
</feature>
<feature type="transmembrane region" description="Helical" evidence="6">
    <location>
        <begin position="278"/>
        <end position="300"/>
    </location>
</feature>